<evidence type="ECO:0000256" key="1">
    <source>
        <dbReference type="SAM" id="MobiDB-lite"/>
    </source>
</evidence>
<accession>A0A382CQT1</accession>
<dbReference type="EMBL" id="UINC01035669">
    <property type="protein sequence ID" value="SVB28445.1"/>
    <property type="molecule type" value="Genomic_DNA"/>
</dbReference>
<sequence length="393" mass="42740">MQSLTRSRSRTVLTVFCVALIARCIVASVIAITENGSLFQDDHFYLETAKDRMQSDPTLPSYETLVQCELIDGDTYCIRLVQPNEDFSKTYSDSATQYLVGCRDFAGEIYCQRGGWSAQKEYVWNSTKSLLLPITILFKLFGPHPIFGQLLVSLSGAIAVAGVAFLISQATSKRTALLFGLIFALYPSQILWSSIVLKDSFICMALILIAVLFERWETNSIRRWNNCGNVCILLIITTFLCYLRITALVIACIACFIATVWKSTHSRMLRTAATLLILLLLPLLSPGGRGPQSAGSVTWSDLAGISLLTDGIPDLEGRRHLNAQGANTAVVAAPESLVLPMDLQCATRTNEETMTLVPDPCGEPGTANQQPSSVAQEASLAAQKALTAARGAS</sequence>
<keyword evidence="2" id="KW-0472">Membrane</keyword>
<gene>
    <name evidence="3" type="ORF">METZ01_LOCUS181299</name>
</gene>
<evidence type="ECO:0000313" key="3">
    <source>
        <dbReference type="EMBL" id="SVB28445.1"/>
    </source>
</evidence>
<feature type="transmembrane region" description="Helical" evidence="2">
    <location>
        <begin position="146"/>
        <end position="167"/>
    </location>
</feature>
<keyword evidence="2" id="KW-0812">Transmembrane</keyword>
<name>A0A382CQT1_9ZZZZ</name>
<feature type="transmembrane region" description="Helical" evidence="2">
    <location>
        <begin position="12"/>
        <end position="32"/>
    </location>
</feature>
<keyword evidence="2" id="KW-1133">Transmembrane helix</keyword>
<feature type="region of interest" description="Disordered" evidence="1">
    <location>
        <begin position="359"/>
        <end position="379"/>
    </location>
</feature>
<reference evidence="3" key="1">
    <citation type="submission" date="2018-05" db="EMBL/GenBank/DDBJ databases">
        <authorList>
            <person name="Lanie J.A."/>
            <person name="Ng W.-L."/>
            <person name="Kazmierczak K.M."/>
            <person name="Andrzejewski T.M."/>
            <person name="Davidsen T.M."/>
            <person name="Wayne K.J."/>
            <person name="Tettelin H."/>
            <person name="Glass J.I."/>
            <person name="Rusch D."/>
            <person name="Podicherti R."/>
            <person name="Tsui H.-C.T."/>
            <person name="Winkler M.E."/>
        </authorList>
    </citation>
    <scope>NUCLEOTIDE SEQUENCE</scope>
</reference>
<feature type="transmembrane region" description="Helical" evidence="2">
    <location>
        <begin position="201"/>
        <end position="218"/>
    </location>
</feature>
<feature type="non-terminal residue" evidence="3">
    <location>
        <position position="393"/>
    </location>
</feature>
<feature type="compositionally biased region" description="Polar residues" evidence="1">
    <location>
        <begin position="366"/>
        <end position="376"/>
    </location>
</feature>
<dbReference type="AlphaFoldDB" id="A0A382CQT1"/>
<feature type="transmembrane region" description="Helical" evidence="2">
    <location>
        <begin position="176"/>
        <end position="195"/>
    </location>
</feature>
<feature type="transmembrane region" description="Helical" evidence="2">
    <location>
        <begin position="230"/>
        <end position="261"/>
    </location>
</feature>
<protein>
    <recommendedName>
        <fullName evidence="4">Glycosyltransferase RgtA/B/C/D-like domain-containing protein</fullName>
    </recommendedName>
</protein>
<proteinExistence type="predicted"/>
<organism evidence="3">
    <name type="scientific">marine metagenome</name>
    <dbReference type="NCBI Taxonomy" id="408172"/>
    <lineage>
        <taxon>unclassified sequences</taxon>
        <taxon>metagenomes</taxon>
        <taxon>ecological metagenomes</taxon>
    </lineage>
</organism>
<evidence type="ECO:0008006" key="4">
    <source>
        <dbReference type="Google" id="ProtNLM"/>
    </source>
</evidence>
<evidence type="ECO:0000256" key="2">
    <source>
        <dbReference type="SAM" id="Phobius"/>
    </source>
</evidence>